<keyword evidence="3" id="KW-1185">Reference proteome</keyword>
<name>A0ABY1SKX2_9FLAO</name>
<dbReference type="PANTHER" id="PTHR37694:SF1">
    <property type="entry name" value="SLR8022 PROTEIN"/>
    <property type="match status" value="1"/>
</dbReference>
<dbReference type="Pfam" id="PF07883">
    <property type="entry name" value="Cupin_2"/>
    <property type="match status" value="1"/>
</dbReference>
<dbReference type="RefSeq" id="WP_089262489.1">
    <property type="nucleotide sequence ID" value="NZ_FZNV01000007.1"/>
</dbReference>
<accession>A0ABY1SKX2</accession>
<evidence type="ECO:0000313" key="3">
    <source>
        <dbReference type="Proteomes" id="UP000198337"/>
    </source>
</evidence>
<reference evidence="2 3" key="1">
    <citation type="submission" date="2017-06" db="EMBL/GenBank/DDBJ databases">
        <authorList>
            <person name="Varghese N."/>
            <person name="Submissions S."/>
        </authorList>
    </citation>
    <scope>NUCLEOTIDE SEQUENCE [LARGE SCALE GENOMIC DNA]</scope>
    <source>
        <strain evidence="2 3">DSM 19840</strain>
    </source>
</reference>
<dbReference type="Proteomes" id="UP000198337">
    <property type="component" value="Unassembled WGS sequence"/>
</dbReference>
<dbReference type="InterPro" id="IPR013096">
    <property type="entry name" value="Cupin_2"/>
</dbReference>
<evidence type="ECO:0000313" key="2">
    <source>
        <dbReference type="EMBL" id="SNR72650.1"/>
    </source>
</evidence>
<evidence type="ECO:0000259" key="1">
    <source>
        <dbReference type="Pfam" id="PF07883"/>
    </source>
</evidence>
<dbReference type="SUPFAM" id="SSF51182">
    <property type="entry name" value="RmlC-like cupins"/>
    <property type="match status" value="1"/>
</dbReference>
<proteinExistence type="predicted"/>
<sequence length="118" mass="13366">MILASFNDKLYYNDHKIVMDVMLETSFSKEIRIALKKGQIMKEHKAPFPIIVHILTGEITFGTGGKEYDLKQGDIFTLDGKVPHDLTACTDSVVRLTLSKPDTTERVKHVITFSQNQL</sequence>
<organism evidence="2 3">
    <name type="scientific">Maribacter sedimenticola</name>
    <dbReference type="NCBI Taxonomy" id="228956"/>
    <lineage>
        <taxon>Bacteria</taxon>
        <taxon>Pseudomonadati</taxon>
        <taxon>Bacteroidota</taxon>
        <taxon>Flavobacteriia</taxon>
        <taxon>Flavobacteriales</taxon>
        <taxon>Flavobacteriaceae</taxon>
        <taxon>Maribacter</taxon>
    </lineage>
</organism>
<gene>
    <name evidence="2" type="ORF">SAMN04488009_3440</name>
</gene>
<dbReference type="Gene3D" id="2.60.120.10">
    <property type="entry name" value="Jelly Rolls"/>
    <property type="match status" value="1"/>
</dbReference>
<dbReference type="EMBL" id="FZNV01000007">
    <property type="protein sequence ID" value="SNR72650.1"/>
    <property type="molecule type" value="Genomic_DNA"/>
</dbReference>
<dbReference type="InterPro" id="IPR011051">
    <property type="entry name" value="RmlC_Cupin_sf"/>
</dbReference>
<dbReference type="PANTHER" id="PTHR37694">
    <property type="entry name" value="SLR8022 PROTEIN"/>
    <property type="match status" value="1"/>
</dbReference>
<dbReference type="CDD" id="cd02230">
    <property type="entry name" value="cupin_HP0902-like"/>
    <property type="match status" value="1"/>
</dbReference>
<feature type="domain" description="Cupin type-2" evidence="1">
    <location>
        <begin position="34"/>
        <end position="96"/>
    </location>
</feature>
<comment type="caution">
    <text evidence="2">The sequence shown here is derived from an EMBL/GenBank/DDBJ whole genome shotgun (WGS) entry which is preliminary data.</text>
</comment>
<protein>
    <submittedName>
        <fullName evidence="2">Cupin domain-containing protein</fullName>
    </submittedName>
</protein>
<dbReference type="InterPro" id="IPR014710">
    <property type="entry name" value="RmlC-like_jellyroll"/>
</dbReference>